<name>A0ABR0SLJ0_9HYPO</name>
<dbReference type="EMBL" id="JAVFKD010000012">
    <property type="protein sequence ID" value="KAK5992984.1"/>
    <property type="molecule type" value="Genomic_DNA"/>
</dbReference>
<organism evidence="2 3">
    <name type="scientific">Cladobotryum mycophilum</name>
    <dbReference type="NCBI Taxonomy" id="491253"/>
    <lineage>
        <taxon>Eukaryota</taxon>
        <taxon>Fungi</taxon>
        <taxon>Dikarya</taxon>
        <taxon>Ascomycota</taxon>
        <taxon>Pezizomycotina</taxon>
        <taxon>Sordariomycetes</taxon>
        <taxon>Hypocreomycetidae</taxon>
        <taxon>Hypocreales</taxon>
        <taxon>Hypocreaceae</taxon>
        <taxon>Cladobotryum</taxon>
    </lineage>
</organism>
<feature type="compositionally biased region" description="Pro residues" evidence="1">
    <location>
        <begin position="65"/>
        <end position="75"/>
    </location>
</feature>
<keyword evidence="3" id="KW-1185">Reference proteome</keyword>
<feature type="compositionally biased region" description="Low complexity" evidence="1">
    <location>
        <begin position="566"/>
        <end position="585"/>
    </location>
</feature>
<feature type="region of interest" description="Disordered" evidence="1">
    <location>
        <begin position="1"/>
        <end position="123"/>
    </location>
</feature>
<evidence type="ECO:0000313" key="2">
    <source>
        <dbReference type="EMBL" id="KAK5992984.1"/>
    </source>
</evidence>
<feature type="region of interest" description="Disordered" evidence="1">
    <location>
        <begin position="798"/>
        <end position="855"/>
    </location>
</feature>
<feature type="compositionally biased region" description="Low complexity" evidence="1">
    <location>
        <begin position="76"/>
        <end position="98"/>
    </location>
</feature>
<sequence>MDSPHRPSSSGSWGGGGGASAFRGHRKCASLTTDDIGIPASVSSQSIRRAKSTIERTRPWTPLRSPTPQPRPQTPQTPQTPRTLNRPLSSQSQSLQPPDSRTASPKRTKPAGPSRSRPPPWDRTVDVVYYKHRQEDPGHSRRVAFESSLVTFHAEHGRVISDSSTLRLPDHIRFLIFQHLITNHSQTKNPISLNHYGSNKDCWETCDFTTLDDALQPLWPYFDVSFGLYADIMLTFLSQHAFHATFSPFVNERLNPLATKWLNKYGPYMRSVALEVDFSRLYHGPQLGAINLTPSLGRIEKLLFDFSASQEKRASSAPLESLVLLCRRYYGRRQFVEIHRESPESEAPSRSNWETMRLNFGSLFSPPKSPPQLSKHDFHKIFHVSDAADATGSPGSIISFGSPQSSRLAGSIQSAVSSGSSGSSSSGKPSNPLVETRVPSPSNQPTGDDHIAEDRLDNDDIGVGNDKENDGNSNIENIDEDSSKNNDEIGEENTQTDDATHQISNNSQIDTSSTNDIANPIVDTTNPNTSLISNGSNGSGSSKSSNNNNTDASILTNQEDPESPNTSHSSSASDDSTASADSGGSNESTDSGSPGQLGRSNQSDRSSGSGSSSSSDSSTDSSNSSSIEGPYPQNISNSLWGSRNSSNSSSSSSDETKTPSRDSGSGSDSGSYGSIPSDVLRDLTFGPSYCDDSDLLICNRLIRLRNRLNSIRMAGFSDDYTGNEQPAEQQQQQPYSYRVAPSTAWPRLGGQKSWVDAHDGHLVVDDHDVHDQVPTAFPEGAMQLPPPVVSPDGTVTLPDMGPLPPRRTRVRAKSVSSIHTTSTSTSIASRISWGSTPSTRSWGGSSESSSELSSLFKVQSQDRSVMQMMMHKYGRGKNLSMRGYAHKMSSSV</sequence>
<dbReference type="Proteomes" id="UP001338125">
    <property type="component" value="Unassembled WGS sequence"/>
</dbReference>
<comment type="caution">
    <text evidence="2">The sequence shown here is derived from an EMBL/GenBank/DDBJ whole genome shotgun (WGS) entry which is preliminary data.</text>
</comment>
<evidence type="ECO:0008006" key="4">
    <source>
        <dbReference type="Google" id="ProtNLM"/>
    </source>
</evidence>
<protein>
    <recommendedName>
        <fullName evidence="4">CRIB domain-containing protein</fullName>
    </recommendedName>
</protein>
<feature type="compositionally biased region" description="Low complexity" evidence="1">
    <location>
        <begin position="845"/>
        <end position="855"/>
    </location>
</feature>
<feature type="compositionally biased region" description="Polar residues" evidence="1">
    <location>
        <begin position="496"/>
        <end position="532"/>
    </location>
</feature>
<feature type="compositionally biased region" description="Low complexity" evidence="1">
    <location>
        <begin position="814"/>
        <end position="832"/>
    </location>
</feature>
<feature type="compositionally biased region" description="Low complexity" evidence="1">
    <location>
        <begin position="392"/>
        <end position="430"/>
    </location>
</feature>
<accession>A0ABR0SLJ0</accession>
<proteinExistence type="predicted"/>
<gene>
    <name evidence="2" type="ORF">PT974_06409</name>
</gene>
<evidence type="ECO:0000256" key="1">
    <source>
        <dbReference type="SAM" id="MobiDB-lite"/>
    </source>
</evidence>
<feature type="compositionally biased region" description="Polar residues" evidence="1">
    <location>
        <begin position="833"/>
        <end position="844"/>
    </location>
</feature>
<evidence type="ECO:0000313" key="3">
    <source>
        <dbReference type="Proteomes" id="UP001338125"/>
    </source>
</evidence>
<feature type="compositionally biased region" description="Low complexity" evidence="1">
    <location>
        <begin position="636"/>
        <end position="653"/>
    </location>
</feature>
<feature type="compositionally biased region" description="Low complexity" evidence="1">
    <location>
        <begin position="661"/>
        <end position="678"/>
    </location>
</feature>
<reference evidence="2 3" key="1">
    <citation type="submission" date="2024-01" db="EMBL/GenBank/DDBJ databases">
        <title>Complete genome of Cladobotryum mycophilum ATHUM6906.</title>
        <authorList>
            <person name="Christinaki A.C."/>
            <person name="Myridakis A.I."/>
            <person name="Kouvelis V.N."/>
        </authorList>
    </citation>
    <scope>NUCLEOTIDE SEQUENCE [LARGE SCALE GENOMIC DNA]</scope>
    <source>
        <strain evidence="2 3">ATHUM6906</strain>
    </source>
</reference>
<feature type="compositionally biased region" description="Low complexity" evidence="1">
    <location>
        <begin position="598"/>
        <end position="626"/>
    </location>
</feature>
<feature type="region of interest" description="Disordered" evidence="1">
    <location>
        <begin position="392"/>
        <end position="678"/>
    </location>
</feature>
<feature type="compositionally biased region" description="Low complexity" evidence="1">
    <location>
        <begin position="533"/>
        <end position="549"/>
    </location>
</feature>